<name>A0A7Y9LMY1_9BURK</name>
<proteinExistence type="predicted"/>
<comment type="caution">
    <text evidence="1">The sequence shown here is derived from an EMBL/GenBank/DDBJ whole genome shotgun (WGS) entry which is preliminary data.</text>
</comment>
<sequence>MSHDYPAADDICLAFDAEPIRSAYLQGRLILFAGAGVSAGLGLPTFPQLVAEMARQLDIDPTQFQSYGEFRQLAEYYKIKKGNDALMDWMAREWHHPAIDVSRSPIHRLIAGSRFAHIYTTNYDRWLEAAHDAYPTPYIKIASADDLARAEDGVRQIVKLHGDLDNGAPIPTARTPSRGTCWRSGASGCCQWKTINRTPAPRSITSCAS</sequence>
<dbReference type="InterPro" id="IPR029035">
    <property type="entry name" value="DHS-like_NAD/FAD-binding_dom"/>
</dbReference>
<dbReference type="RefSeq" id="WP_218863262.1">
    <property type="nucleotide sequence ID" value="NZ_JACBYR010000001.1"/>
</dbReference>
<dbReference type="AlphaFoldDB" id="A0A7Y9LMY1"/>
<keyword evidence="2" id="KW-1185">Reference proteome</keyword>
<dbReference type="Gene3D" id="3.40.50.1220">
    <property type="entry name" value="TPP-binding domain"/>
    <property type="match status" value="1"/>
</dbReference>
<protein>
    <submittedName>
        <fullName evidence="1">NAD-dependent SIR2 family protein deacetylase</fullName>
    </submittedName>
</protein>
<organism evidence="1 2">
    <name type="scientific">Pigmentiphaga litoralis</name>
    <dbReference type="NCBI Taxonomy" id="516702"/>
    <lineage>
        <taxon>Bacteria</taxon>
        <taxon>Pseudomonadati</taxon>
        <taxon>Pseudomonadota</taxon>
        <taxon>Betaproteobacteria</taxon>
        <taxon>Burkholderiales</taxon>
        <taxon>Alcaligenaceae</taxon>
        <taxon>Pigmentiphaga</taxon>
    </lineage>
</organism>
<reference evidence="1 2" key="1">
    <citation type="submission" date="2020-07" db="EMBL/GenBank/DDBJ databases">
        <title>Genomic Encyclopedia of Type Strains, Phase IV (KMG-V): Genome sequencing to study the core and pangenomes of soil and plant-associated prokaryotes.</title>
        <authorList>
            <person name="Whitman W."/>
        </authorList>
    </citation>
    <scope>NUCLEOTIDE SEQUENCE [LARGE SCALE GENOMIC DNA]</scope>
    <source>
        <strain evidence="1 2">SAS40</strain>
    </source>
</reference>
<gene>
    <name evidence="1" type="ORF">FHW18_003393</name>
</gene>
<dbReference type="EMBL" id="JACBYR010000001">
    <property type="protein sequence ID" value="NYE84122.1"/>
    <property type="molecule type" value="Genomic_DNA"/>
</dbReference>
<dbReference type="SUPFAM" id="SSF52467">
    <property type="entry name" value="DHS-like NAD/FAD-binding domain"/>
    <property type="match status" value="1"/>
</dbReference>
<dbReference type="Pfam" id="PF13289">
    <property type="entry name" value="SIR2_2"/>
    <property type="match status" value="1"/>
</dbReference>
<evidence type="ECO:0000313" key="2">
    <source>
        <dbReference type="Proteomes" id="UP000542125"/>
    </source>
</evidence>
<evidence type="ECO:0000313" key="1">
    <source>
        <dbReference type="EMBL" id="NYE84122.1"/>
    </source>
</evidence>
<accession>A0A7Y9LMY1</accession>
<dbReference type="Proteomes" id="UP000542125">
    <property type="component" value="Unassembled WGS sequence"/>
</dbReference>